<evidence type="ECO:0000313" key="5">
    <source>
        <dbReference type="Ensembl" id="ENSSSCP00015040178.1"/>
    </source>
</evidence>
<feature type="region of interest" description="Disordered" evidence="3">
    <location>
        <begin position="883"/>
        <end position="904"/>
    </location>
</feature>
<feature type="coiled-coil region" evidence="2">
    <location>
        <begin position="614"/>
        <end position="694"/>
    </location>
</feature>
<gene>
    <name evidence="5" type="primary">PHLDB2</name>
</gene>
<feature type="coiled-coil region" evidence="2">
    <location>
        <begin position="1019"/>
        <end position="1078"/>
    </location>
</feature>
<evidence type="ECO:0000256" key="2">
    <source>
        <dbReference type="SAM" id="Coils"/>
    </source>
</evidence>
<feature type="compositionally biased region" description="Low complexity" evidence="3">
    <location>
        <begin position="296"/>
        <end position="305"/>
    </location>
</feature>
<evidence type="ECO:0000256" key="3">
    <source>
        <dbReference type="SAM" id="MobiDB-lite"/>
    </source>
</evidence>
<name>A0A8D0Q1J4_PIG</name>
<dbReference type="AlphaFoldDB" id="A0A8D0Q1J4"/>
<dbReference type="SMART" id="SM00233">
    <property type="entry name" value="PH"/>
    <property type="match status" value="1"/>
</dbReference>
<dbReference type="InterPro" id="IPR011993">
    <property type="entry name" value="PH-like_dom_sf"/>
</dbReference>
<evidence type="ECO:0000259" key="4">
    <source>
        <dbReference type="PROSITE" id="PS50003"/>
    </source>
</evidence>
<dbReference type="InterPro" id="IPR037810">
    <property type="entry name" value="PHLDB1/2/3_PH"/>
</dbReference>
<feature type="region of interest" description="Disordered" evidence="3">
    <location>
        <begin position="423"/>
        <end position="454"/>
    </location>
</feature>
<feature type="compositionally biased region" description="Low complexity" evidence="3">
    <location>
        <begin position="138"/>
        <end position="151"/>
    </location>
</feature>
<feature type="region of interest" description="Disordered" evidence="3">
    <location>
        <begin position="214"/>
        <end position="251"/>
    </location>
</feature>
<dbReference type="PANTHER" id="PTHR12156">
    <property type="entry name" value="PLECKSTRIN HOMOLOGY-LIKE DOMAIN, FAMILY B, MEMBER 3"/>
    <property type="match status" value="1"/>
</dbReference>
<evidence type="ECO:0000256" key="1">
    <source>
        <dbReference type="ARBA" id="ARBA00023054"/>
    </source>
</evidence>
<feature type="domain" description="PH" evidence="4">
    <location>
        <begin position="1127"/>
        <end position="1230"/>
    </location>
</feature>
<feature type="compositionally biased region" description="Basic and acidic residues" evidence="3">
    <location>
        <begin position="1"/>
        <end position="11"/>
    </location>
</feature>
<protein>
    <recommendedName>
        <fullName evidence="4">PH domain-containing protein</fullName>
    </recommendedName>
</protein>
<dbReference type="Gene3D" id="2.30.29.30">
    <property type="entry name" value="Pleckstrin-homology domain (PH domain)/Phosphotyrosine-binding domain (PTB)"/>
    <property type="match status" value="1"/>
</dbReference>
<dbReference type="Proteomes" id="UP000694726">
    <property type="component" value="Unplaced"/>
</dbReference>
<feature type="region of interest" description="Disordered" evidence="3">
    <location>
        <begin position="91"/>
        <end position="182"/>
    </location>
</feature>
<accession>A0A8D0Q1J4</accession>
<feature type="compositionally biased region" description="Basic and acidic residues" evidence="3">
    <location>
        <begin position="153"/>
        <end position="171"/>
    </location>
</feature>
<feature type="compositionally biased region" description="Polar residues" evidence="3">
    <location>
        <begin position="101"/>
        <end position="123"/>
    </location>
</feature>
<dbReference type="Ensembl" id="ENSSSCT00015097772.1">
    <property type="protein sequence ID" value="ENSSSCP00015040178.1"/>
    <property type="gene ID" value="ENSSSCG00015072829.1"/>
</dbReference>
<dbReference type="Pfam" id="PF00169">
    <property type="entry name" value="PH"/>
    <property type="match status" value="1"/>
</dbReference>
<organism evidence="5 6">
    <name type="scientific">Sus scrofa</name>
    <name type="common">Pig</name>
    <dbReference type="NCBI Taxonomy" id="9823"/>
    <lineage>
        <taxon>Eukaryota</taxon>
        <taxon>Metazoa</taxon>
        <taxon>Chordata</taxon>
        <taxon>Craniata</taxon>
        <taxon>Vertebrata</taxon>
        <taxon>Euteleostomi</taxon>
        <taxon>Mammalia</taxon>
        <taxon>Eutheria</taxon>
        <taxon>Laurasiatheria</taxon>
        <taxon>Artiodactyla</taxon>
        <taxon>Suina</taxon>
        <taxon>Suidae</taxon>
        <taxon>Sus</taxon>
    </lineage>
</organism>
<proteinExistence type="predicted"/>
<feature type="region of interest" description="Disordered" evidence="3">
    <location>
        <begin position="377"/>
        <end position="400"/>
    </location>
</feature>
<dbReference type="FunFam" id="2.30.29.30:FF:000006">
    <property type="entry name" value="Pleckstrin homology like domain family B member 1"/>
    <property type="match status" value="1"/>
</dbReference>
<feature type="region of interest" description="Disordered" evidence="3">
    <location>
        <begin position="292"/>
        <end position="318"/>
    </location>
</feature>
<dbReference type="CDD" id="cd22265">
    <property type="entry name" value="UDM1_RNF168"/>
    <property type="match status" value="1"/>
</dbReference>
<feature type="compositionally biased region" description="Polar residues" evidence="3">
    <location>
        <begin position="888"/>
        <end position="904"/>
    </location>
</feature>
<feature type="coiled-coil region" evidence="2">
    <location>
        <begin position="745"/>
        <end position="790"/>
    </location>
</feature>
<sequence>MEEDNAQREEPKEDEVGDGQHVDSNKIMAEQSHMQKQLDLQNGSLEVGLVVNSLENDSKNMMESLSPKKYSSSLRFKANGDYSGSYLTLSQPVSAKRSPSPLGTSVRSSPSLAKIQGTKQFSCDGTDKNISMKPPTPSLSASASLGGYPLGRADFDHFTGRDTERSLRLSEKPPYSKYSSRNKSHDNVYFLGGLEGRKGSGSLLTMWNGSSLSDTGSSPISKSGAASMPSSPKQARKISIQDNLTLQPKLTRHKELASENIGLRTRKYSSSSLSHMGAYSRSLPRLHRATESQLAPLSLPPRSSLGNSKRTKLGEKDLPHSIIDNDNYLNFSSLSSGASPYKTSASEGNPYVSSTLSIPASPRVARKMLLASTSSCTSDDLDRASYSGTSPGHSFPPGELDRVFTARRNFSCGSVEFDDADLDSLRQASGTPQPVLRERKSSISSISGRDDLMDYHRRQREERLREQEMERLERQRLETILSLCAEYTKPDSRLSTGTTVADVQKINKELEKLQISDEESVFEEPLVSPEARYRCHQKSSLHDADLAGFGSLSQSSASFLPPRSARNEELLRDLTRTPPPPSSAFVKASGESTYLSILPKTPEGINEEQKMQELTAMEESRIAILNNLEELEQKIKDINDQMEESSRELDMECALLDGEQKSETTELMKEKEILDHLNRKIAELEKNIVGEKTKDADLLDVESKHFEDLEFQQLERESRLDEEKENLTQQLLREVAEYRNIVTRKEKISALKKQANHIVQQAQREQDHFVKEKNNLIMMLQREKENLCNLEKKYSSLSGGKGFPVNPNTLKEGYVIVNEINESCGNSTNLSPSTQFPADADAVATGPPTAVLVSQPQNKEHFRSLEERKKQHQEGLYLSDTLPRKKTTPSISPHFSSATMGRSTTPKGHLPLGQSNSCGSVLPHSLATMTKDSESRRMLRGYNHQQMSEGQRQKSSEFYNRTASESNVYLNSFHYPDHSYKDQAFDTLSLDSSDSMETSISACSPDNISSASTSNIARIEEMERLLKQAHAEKTRLLESREREMEAKKRALEEEKRRRELLEKRLQEETSQRQKLIEKEVKIREKQRAQARPLTRYLPVRKEDFDLRSHVETAGHNIDTCYHVSITEKTCRGFLIKMGGKIKTWKKRWFVFDRNKRTFSYYADKHEAKLKGVIYFQAIEEVYYDHLKNANKSPNPLLTFSVKTHDRIYYMVAPSPEAMRIWMDVIVTGAEGYTHFLL</sequence>
<dbReference type="PROSITE" id="PS50003">
    <property type="entry name" value="PH_DOMAIN"/>
    <property type="match status" value="1"/>
</dbReference>
<dbReference type="InterPro" id="IPR001849">
    <property type="entry name" value="PH_domain"/>
</dbReference>
<feature type="region of interest" description="Disordered" evidence="3">
    <location>
        <begin position="1"/>
        <end position="35"/>
    </location>
</feature>
<reference evidence="5" key="1">
    <citation type="submission" date="2025-08" db="UniProtKB">
        <authorList>
            <consortium name="Ensembl"/>
        </authorList>
    </citation>
    <scope>IDENTIFICATION</scope>
</reference>
<dbReference type="CDD" id="cd14673">
    <property type="entry name" value="PH_PHLDB1_2"/>
    <property type="match status" value="1"/>
</dbReference>
<evidence type="ECO:0000313" key="6">
    <source>
        <dbReference type="Proteomes" id="UP000694726"/>
    </source>
</evidence>
<dbReference type="PANTHER" id="PTHR12156:SF21">
    <property type="entry name" value="PLECKSTRIN HOMOLOGY-LIKE DOMAIN FAMILY B MEMBER 2"/>
    <property type="match status" value="1"/>
</dbReference>
<dbReference type="SUPFAM" id="SSF50729">
    <property type="entry name" value="PH domain-like"/>
    <property type="match status" value="1"/>
</dbReference>
<keyword evidence="1 2" id="KW-0175">Coiled coil</keyword>
<dbReference type="InterPro" id="IPR052212">
    <property type="entry name" value="PH-like_domain"/>
</dbReference>